<dbReference type="PANTHER" id="PTHR43391:SF82">
    <property type="entry name" value="OXIDOREDUCTASE SADH-RELATED"/>
    <property type="match status" value="1"/>
</dbReference>
<feature type="domain" description="Ketoreductase" evidence="4">
    <location>
        <begin position="7"/>
        <end position="191"/>
    </location>
</feature>
<dbReference type="AlphaFoldDB" id="A0A1I2D0C1"/>
<gene>
    <name evidence="5" type="ORF">SAMN02745121_05370</name>
</gene>
<dbReference type="InterPro" id="IPR020904">
    <property type="entry name" value="Sc_DH/Rdtase_CS"/>
</dbReference>
<dbReference type="PRINTS" id="PR00080">
    <property type="entry name" value="SDRFAMILY"/>
</dbReference>
<protein>
    <submittedName>
        <fullName evidence="5">Short-chain dehydrogenase</fullName>
    </submittedName>
</protein>
<dbReference type="SUPFAM" id="SSF51735">
    <property type="entry name" value="NAD(P)-binding Rossmann-fold domains"/>
    <property type="match status" value="1"/>
</dbReference>
<dbReference type="PROSITE" id="PS00061">
    <property type="entry name" value="ADH_SHORT"/>
    <property type="match status" value="1"/>
</dbReference>
<dbReference type="PANTHER" id="PTHR43391">
    <property type="entry name" value="RETINOL DEHYDROGENASE-RELATED"/>
    <property type="match status" value="1"/>
</dbReference>
<accession>A0A1I2D0C1</accession>
<organism evidence="5 6">
    <name type="scientific">Nannocystis exedens</name>
    <dbReference type="NCBI Taxonomy" id="54"/>
    <lineage>
        <taxon>Bacteria</taxon>
        <taxon>Pseudomonadati</taxon>
        <taxon>Myxococcota</taxon>
        <taxon>Polyangia</taxon>
        <taxon>Nannocystales</taxon>
        <taxon>Nannocystaceae</taxon>
        <taxon>Nannocystis</taxon>
    </lineage>
</organism>
<evidence type="ECO:0000256" key="1">
    <source>
        <dbReference type="ARBA" id="ARBA00006484"/>
    </source>
</evidence>
<dbReference type="EMBL" id="FOMX01000018">
    <property type="protein sequence ID" value="SFE73944.1"/>
    <property type="molecule type" value="Genomic_DNA"/>
</dbReference>
<dbReference type="OrthoDB" id="9789083at2"/>
<reference evidence="6" key="1">
    <citation type="submission" date="2016-10" db="EMBL/GenBank/DDBJ databases">
        <authorList>
            <person name="Varghese N."/>
            <person name="Submissions S."/>
        </authorList>
    </citation>
    <scope>NUCLEOTIDE SEQUENCE [LARGE SCALE GENOMIC DNA]</scope>
    <source>
        <strain evidence="6">ATCC 25963</strain>
    </source>
</reference>
<dbReference type="GO" id="GO:0016491">
    <property type="term" value="F:oxidoreductase activity"/>
    <property type="evidence" value="ECO:0007669"/>
    <property type="project" value="UniProtKB-KW"/>
</dbReference>
<dbReference type="PRINTS" id="PR00081">
    <property type="entry name" value="GDHRDH"/>
</dbReference>
<dbReference type="Proteomes" id="UP000199400">
    <property type="component" value="Unassembled WGS sequence"/>
</dbReference>
<evidence type="ECO:0000259" key="4">
    <source>
        <dbReference type="SMART" id="SM00822"/>
    </source>
</evidence>
<evidence type="ECO:0000313" key="5">
    <source>
        <dbReference type="EMBL" id="SFE73944.1"/>
    </source>
</evidence>
<dbReference type="InterPro" id="IPR057326">
    <property type="entry name" value="KR_dom"/>
</dbReference>
<dbReference type="CDD" id="cd05233">
    <property type="entry name" value="SDR_c"/>
    <property type="match status" value="1"/>
</dbReference>
<dbReference type="STRING" id="54.SAMN02745121_05370"/>
<dbReference type="Pfam" id="PF00106">
    <property type="entry name" value="adh_short"/>
    <property type="match status" value="1"/>
</dbReference>
<sequence length="286" mass="30044">MSTFHGKVAAVTGAGSGIGRALSLGLARRGARLALSDVDEVGLAETARVARTLGAEVEAARLDLGDAEAVKAYASAIAARFGVVHQIYNNAGIAFSRSVLDSSYADYERVFAVNLWGVIHGTKEFLPHLIASGDGHVVNISSLNGFMAQGQMSHYCTAKFAVRGFTESLRIEMLAAGLPVRVTVVHPGGVKTNIASAALARARAAGLAVSGEDEARERVYNEKLLKLSPDLAAETILAGVARDQARVLVGNDARAVDLLVRAFPVAYQRAAVALGRRLTAAVRGRR</sequence>
<dbReference type="InterPro" id="IPR036291">
    <property type="entry name" value="NAD(P)-bd_dom_sf"/>
</dbReference>
<proteinExistence type="inferred from homology"/>
<dbReference type="RefSeq" id="WP_096327000.1">
    <property type="nucleotide sequence ID" value="NZ_FOMX01000018.1"/>
</dbReference>
<name>A0A1I2D0C1_9BACT</name>
<dbReference type="SMART" id="SM00822">
    <property type="entry name" value="PKS_KR"/>
    <property type="match status" value="1"/>
</dbReference>
<dbReference type="Gene3D" id="3.40.50.720">
    <property type="entry name" value="NAD(P)-binding Rossmann-like Domain"/>
    <property type="match status" value="1"/>
</dbReference>
<dbReference type="InterPro" id="IPR002347">
    <property type="entry name" value="SDR_fam"/>
</dbReference>
<evidence type="ECO:0000256" key="3">
    <source>
        <dbReference type="RuleBase" id="RU000363"/>
    </source>
</evidence>
<evidence type="ECO:0000256" key="2">
    <source>
        <dbReference type="ARBA" id="ARBA00023002"/>
    </source>
</evidence>
<keyword evidence="6" id="KW-1185">Reference proteome</keyword>
<evidence type="ECO:0000313" key="6">
    <source>
        <dbReference type="Proteomes" id="UP000199400"/>
    </source>
</evidence>
<keyword evidence="2" id="KW-0560">Oxidoreductase</keyword>
<comment type="similarity">
    <text evidence="1 3">Belongs to the short-chain dehydrogenases/reductases (SDR) family.</text>
</comment>